<dbReference type="Proteomes" id="UP000177528">
    <property type="component" value="Unassembled WGS sequence"/>
</dbReference>
<reference evidence="1 2" key="1">
    <citation type="journal article" date="2016" name="Nat. Commun.">
        <title>Thousands of microbial genomes shed light on interconnected biogeochemical processes in an aquifer system.</title>
        <authorList>
            <person name="Anantharaman K."/>
            <person name="Brown C.T."/>
            <person name="Hug L.A."/>
            <person name="Sharon I."/>
            <person name="Castelle C.J."/>
            <person name="Probst A.J."/>
            <person name="Thomas B.C."/>
            <person name="Singh A."/>
            <person name="Wilkins M.J."/>
            <person name="Karaoz U."/>
            <person name="Brodie E.L."/>
            <person name="Williams K.H."/>
            <person name="Hubbard S.S."/>
            <person name="Banfield J.F."/>
        </authorList>
    </citation>
    <scope>NUCLEOTIDE SEQUENCE [LARGE SCALE GENOMIC DNA]</scope>
</reference>
<comment type="caution">
    <text evidence="1">The sequence shown here is derived from an EMBL/GenBank/DDBJ whole genome shotgun (WGS) entry which is preliminary data.</text>
</comment>
<dbReference type="AlphaFoldDB" id="A0A1G1X225"/>
<accession>A0A1G1X225</accession>
<evidence type="ECO:0000313" key="2">
    <source>
        <dbReference type="Proteomes" id="UP000177528"/>
    </source>
</evidence>
<gene>
    <name evidence="1" type="ORF">A3D99_02315</name>
</gene>
<sequence length="68" mass="7611">MSEKKITTCDCGCKKLAIGRKSGGWFNLDQGYGFSMDKNSTIKGTLNFSSLECLQRWIANKTKKSKVK</sequence>
<organism evidence="1 2">
    <name type="scientific">Candidatus Andersenbacteria bacterium RIFCSPHIGHO2_12_FULL_45_11</name>
    <dbReference type="NCBI Taxonomy" id="1797281"/>
    <lineage>
        <taxon>Bacteria</taxon>
        <taxon>Candidatus Anderseniibacteriota</taxon>
    </lineage>
</organism>
<protein>
    <submittedName>
        <fullName evidence="1">Uncharacterized protein</fullName>
    </submittedName>
</protein>
<dbReference type="EMBL" id="MHHR01000023">
    <property type="protein sequence ID" value="OGY34066.1"/>
    <property type="molecule type" value="Genomic_DNA"/>
</dbReference>
<evidence type="ECO:0000313" key="1">
    <source>
        <dbReference type="EMBL" id="OGY34066.1"/>
    </source>
</evidence>
<proteinExistence type="predicted"/>
<name>A0A1G1X225_9BACT</name>